<keyword evidence="5 6" id="KW-0472">Membrane</keyword>
<feature type="transmembrane region" description="Helical" evidence="6">
    <location>
        <begin position="91"/>
        <end position="109"/>
    </location>
</feature>
<feature type="transmembrane region" description="Helical" evidence="6">
    <location>
        <begin position="56"/>
        <end position="79"/>
    </location>
</feature>
<feature type="transmembrane region" description="Helical" evidence="6">
    <location>
        <begin position="412"/>
        <end position="433"/>
    </location>
</feature>
<keyword evidence="2" id="KW-0813">Transport</keyword>
<reference evidence="8 9" key="1">
    <citation type="submission" date="2023-06" db="EMBL/GenBank/DDBJ databases">
        <title>Alkalimonas sp., MEB004 an alkaliphilic bacterium isolated from Lonar Lake, India.</title>
        <authorList>
            <person name="Joshi A."/>
            <person name="Thite S."/>
        </authorList>
    </citation>
    <scope>NUCLEOTIDE SEQUENCE [LARGE SCALE GENOMIC DNA]</scope>
    <source>
        <strain evidence="8 9">MEB004</strain>
    </source>
</reference>
<dbReference type="SUPFAM" id="SSF103473">
    <property type="entry name" value="MFS general substrate transporter"/>
    <property type="match status" value="1"/>
</dbReference>
<evidence type="ECO:0000256" key="5">
    <source>
        <dbReference type="ARBA" id="ARBA00023136"/>
    </source>
</evidence>
<dbReference type="InterPro" id="IPR011701">
    <property type="entry name" value="MFS"/>
</dbReference>
<feature type="transmembrane region" description="Helical" evidence="6">
    <location>
        <begin position="322"/>
        <end position="341"/>
    </location>
</feature>
<keyword evidence="3 6" id="KW-0812">Transmembrane</keyword>
<keyword evidence="9" id="KW-1185">Reference proteome</keyword>
<feature type="transmembrane region" description="Helical" evidence="6">
    <location>
        <begin position="21"/>
        <end position="44"/>
    </location>
</feature>
<dbReference type="EMBL" id="JAUGZK010000002">
    <property type="protein sequence ID" value="MEE2023355.1"/>
    <property type="molecule type" value="Genomic_DNA"/>
</dbReference>
<feature type="transmembrane region" description="Helical" evidence="6">
    <location>
        <begin position="191"/>
        <end position="211"/>
    </location>
</feature>
<sequence>MSLISSFASAAQLYCQRRVAIIFLLGFSSALPMMLVFGVLSFWLREAEVSRAEIGYFSWVALAYSIKWLWSPLADHLALPKLHRWLGRRRSWLLLSQTLVMLAIFGMASSDPQQNLAMMAGFAVLLAFASATQDINVDAFRIESGPKEVQAALAAAYLTGYRLAMIFASAGTLWLAAVFSGGSRDYQLHGWQQAYGVMALCMLLGILATFFSKEPSSQLIQAQRSEGSPLHRFALWLQQAAVAPFIDFFQRYKWQALLILALIACYRLSDIVMGVMANAFYVDMGFSKEEVATVSKVYGVIMTLLGAALGGYLITRFGILRILLLGAILSAVTNVLFSVLSHIGHDLVWLTVVISADNLSAGIATSAFIAYLSSLVNLAFTATQYAMFSSLMLLLPKFTGGFAGVWVDMMGYSQFFIFSALLGAPAVLLILLIQKKTVFAEPVLQSASDKPAS</sequence>
<protein>
    <submittedName>
        <fullName evidence="8">MFS transporter</fullName>
    </submittedName>
</protein>
<proteinExistence type="predicted"/>
<dbReference type="RefSeq" id="WP_330086709.1">
    <property type="nucleotide sequence ID" value="NZ_JAUGZK010000002.1"/>
</dbReference>
<dbReference type="PANTHER" id="PTHR12778">
    <property type="entry name" value="SOLUTE CARRIER FAMILY 33 ACETYL-COA TRANSPORTER -RELATED"/>
    <property type="match status" value="1"/>
</dbReference>
<evidence type="ECO:0000256" key="4">
    <source>
        <dbReference type="ARBA" id="ARBA00022989"/>
    </source>
</evidence>
<dbReference type="Pfam" id="PF07690">
    <property type="entry name" value="MFS_1"/>
    <property type="match status" value="1"/>
</dbReference>
<feature type="transmembrane region" description="Helical" evidence="6">
    <location>
        <begin position="153"/>
        <end position="179"/>
    </location>
</feature>
<evidence type="ECO:0000256" key="2">
    <source>
        <dbReference type="ARBA" id="ARBA00022448"/>
    </source>
</evidence>
<dbReference type="InterPro" id="IPR020846">
    <property type="entry name" value="MFS_dom"/>
</dbReference>
<feature type="transmembrane region" description="Helical" evidence="6">
    <location>
        <begin position="385"/>
        <end position="406"/>
    </location>
</feature>
<dbReference type="PANTHER" id="PTHR12778:SF10">
    <property type="entry name" value="MAJOR FACILITATOR SUPERFAMILY DOMAIN-CONTAINING PROTEIN 3"/>
    <property type="match status" value="1"/>
</dbReference>
<organism evidence="8 9">
    <name type="scientific">Alkalimonas mucilaginosa</name>
    <dbReference type="NCBI Taxonomy" id="3057676"/>
    <lineage>
        <taxon>Bacteria</taxon>
        <taxon>Pseudomonadati</taxon>
        <taxon>Pseudomonadota</taxon>
        <taxon>Gammaproteobacteria</taxon>
        <taxon>Alkalimonas</taxon>
    </lineage>
</organism>
<keyword evidence="4 6" id="KW-1133">Transmembrane helix</keyword>
<dbReference type="NCBIfam" id="TIGR00901">
    <property type="entry name" value="2A0125"/>
    <property type="match status" value="1"/>
</dbReference>
<evidence type="ECO:0000256" key="3">
    <source>
        <dbReference type="ARBA" id="ARBA00022692"/>
    </source>
</evidence>
<comment type="caution">
    <text evidence="8">The sequence shown here is derived from an EMBL/GenBank/DDBJ whole genome shotgun (WGS) entry which is preliminary data.</text>
</comment>
<accession>A0ABU7JCH9</accession>
<evidence type="ECO:0000256" key="1">
    <source>
        <dbReference type="ARBA" id="ARBA00004141"/>
    </source>
</evidence>
<dbReference type="InterPro" id="IPR036259">
    <property type="entry name" value="MFS_trans_sf"/>
</dbReference>
<dbReference type="InterPro" id="IPR004752">
    <property type="entry name" value="AmpG_permease/AT-1"/>
</dbReference>
<evidence type="ECO:0000313" key="9">
    <source>
        <dbReference type="Proteomes" id="UP001339167"/>
    </source>
</evidence>
<dbReference type="PROSITE" id="PS50850">
    <property type="entry name" value="MFS"/>
    <property type="match status" value="1"/>
</dbReference>
<name>A0ABU7JCH9_9GAMM</name>
<evidence type="ECO:0000313" key="8">
    <source>
        <dbReference type="EMBL" id="MEE2023355.1"/>
    </source>
</evidence>
<feature type="transmembrane region" description="Helical" evidence="6">
    <location>
        <begin position="256"/>
        <end position="277"/>
    </location>
</feature>
<comment type="subcellular location">
    <subcellularLocation>
        <location evidence="1">Membrane</location>
        <topology evidence="1">Multi-pass membrane protein</topology>
    </subcellularLocation>
</comment>
<gene>
    <name evidence="8" type="ORF">QWF21_03785</name>
</gene>
<evidence type="ECO:0000259" key="7">
    <source>
        <dbReference type="PROSITE" id="PS50850"/>
    </source>
</evidence>
<feature type="transmembrane region" description="Helical" evidence="6">
    <location>
        <begin position="297"/>
        <end position="315"/>
    </location>
</feature>
<feature type="domain" description="Major facilitator superfamily (MFS) profile" evidence="7">
    <location>
        <begin position="18"/>
        <end position="437"/>
    </location>
</feature>
<evidence type="ECO:0000256" key="6">
    <source>
        <dbReference type="SAM" id="Phobius"/>
    </source>
</evidence>
<feature type="transmembrane region" description="Helical" evidence="6">
    <location>
        <begin position="115"/>
        <end position="132"/>
    </location>
</feature>
<feature type="transmembrane region" description="Helical" evidence="6">
    <location>
        <begin position="347"/>
        <end position="373"/>
    </location>
</feature>
<dbReference type="Proteomes" id="UP001339167">
    <property type="component" value="Unassembled WGS sequence"/>
</dbReference>
<dbReference type="Gene3D" id="1.20.1250.20">
    <property type="entry name" value="MFS general substrate transporter like domains"/>
    <property type="match status" value="2"/>
</dbReference>